<evidence type="ECO:0000256" key="1">
    <source>
        <dbReference type="SAM" id="MobiDB-lite"/>
    </source>
</evidence>
<dbReference type="Proteomes" id="UP000053237">
    <property type="component" value="Unassembled WGS sequence"/>
</dbReference>
<reference evidence="2 3" key="1">
    <citation type="submission" date="2012-05" db="EMBL/GenBank/DDBJ databases">
        <title>Recombination and specialization in a pathogen metapopulation.</title>
        <authorList>
            <person name="Gardiner A."/>
            <person name="Kemen E."/>
            <person name="Schultz-Larsen T."/>
            <person name="MacLean D."/>
            <person name="Van Oosterhout C."/>
            <person name="Jones J.D.G."/>
        </authorList>
    </citation>
    <scope>NUCLEOTIDE SEQUENCE [LARGE SCALE GENOMIC DNA]</scope>
    <source>
        <strain evidence="2 3">Ac Nc2</strain>
    </source>
</reference>
<keyword evidence="3" id="KW-1185">Reference proteome</keyword>
<evidence type="ECO:0008006" key="4">
    <source>
        <dbReference type="Google" id="ProtNLM"/>
    </source>
</evidence>
<evidence type="ECO:0000313" key="2">
    <source>
        <dbReference type="EMBL" id="CCI50360.1"/>
    </source>
</evidence>
<dbReference type="EMBL" id="CAIX01000462">
    <property type="protein sequence ID" value="CCI50360.1"/>
    <property type="molecule type" value="Genomic_DNA"/>
</dbReference>
<feature type="compositionally biased region" description="Polar residues" evidence="1">
    <location>
        <begin position="9"/>
        <end position="23"/>
    </location>
</feature>
<sequence>MATARDRYTSASTAGCDSAQAGTRNNVTLHSQLTQPSTVKVPQRAKFPLPPNYFSNIKLTPAQEQQSLLERNRFLEEAFQREHNFLSGGRKHLRRWKHIKRKGDLDFYVSTHKTPKERIDRSSCSPVIVAVGTVQSTVEDLIYGDYTPTDADYMQRIAYVNASSVRDARIVYTVERPQGTPYTNKRFRSLCIKWCLARMPVPGANLLVKQRDLVYYESVGLLNVSAHERGPTLTETAKIGYLVIRPCELPQIPEFSSSFRSRMAIICIYRQIQPNVVQIFSETALRLEGGIGHKFAFHVNLSLSSRVFDLIQYVEGRKLAAVTSGADTSALKHERKSGHQVAGNSCMRCHKSFKRNLMGMLQYRKCYICELIVCHHCCLRKRMIGKKYQGKYWCCVRCISTTKLHVFGVDPDPKTPIVVNTLANDSSSPIESDLVLSDLETTEEDASRYFETTANYTVLDQGGEDSKIEKEEDSDELAQSFQNLLSLSPAKDEDTERVADGQKSDDQYTSRGNDVDVELELDTTILRATSEVSSKDSRVLESPRIPYITHNRSVSSYQTNLYHQMLALRRAAETAYELTQANQQAMNM</sequence>
<proteinExistence type="predicted"/>
<feature type="region of interest" description="Disordered" evidence="1">
    <location>
        <begin position="489"/>
        <end position="514"/>
    </location>
</feature>
<evidence type="ECO:0000313" key="3">
    <source>
        <dbReference type="Proteomes" id="UP000053237"/>
    </source>
</evidence>
<dbReference type="InterPro" id="IPR011011">
    <property type="entry name" value="Znf_FYVE_PHD"/>
</dbReference>
<accession>A0A024GVF9</accession>
<dbReference type="InParanoid" id="A0A024GVF9"/>
<dbReference type="InterPro" id="IPR052727">
    <property type="entry name" value="Rab4/Rab5_effector"/>
</dbReference>
<dbReference type="PANTHER" id="PTHR13510">
    <property type="entry name" value="FYVE-FINGER-CONTAINING RAB5 EFFECTOR PROTEIN RABENOSYN-5-RELATED"/>
    <property type="match status" value="1"/>
</dbReference>
<protein>
    <recommendedName>
        <fullName evidence="4">FYVE-type domain-containing protein</fullName>
    </recommendedName>
</protein>
<dbReference type="CDD" id="cd00065">
    <property type="entry name" value="FYVE_like_SF"/>
    <property type="match status" value="1"/>
</dbReference>
<organism evidence="2 3">
    <name type="scientific">Albugo candida</name>
    <dbReference type="NCBI Taxonomy" id="65357"/>
    <lineage>
        <taxon>Eukaryota</taxon>
        <taxon>Sar</taxon>
        <taxon>Stramenopiles</taxon>
        <taxon>Oomycota</taxon>
        <taxon>Peronosporomycetes</taxon>
        <taxon>Albuginales</taxon>
        <taxon>Albuginaceae</taxon>
        <taxon>Albugo</taxon>
    </lineage>
</organism>
<dbReference type="PANTHER" id="PTHR13510:SF44">
    <property type="entry name" value="RABENOSYN-5"/>
    <property type="match status" value="1"/>
</dbReference>
<name>A0A024GVF9_9STRA</name>
<feature type="region of interest" description="Disordered" evidence="1">
    <location>
        <begin position="1"/>
        <end position="23"/>
    </location>
</feature>
<dbReference type="AlphaFoldDB" id="A0A024GVF9"/>
<dbReference type="OrthoDB" id="149955at2759"/>
<feature type="compositionally biased region" description="Basic and acidic residues" evidence="1">
    <location>
        <begin position="490"/>
        <end position="508"/>
    </location>
</feature>
<gene>
    <name evidence="2" type="ORF">BN9_120370</name>
</gene>
<comment type="caution">
    <text evidence="2">The sequence shown here is derived from an EMBL/GenBank/DDBJ whole genome shotgun (WGS) entry which is preliminary data.</text>
</comment>
<dbReference type="SUPFAM" id="SSF57903">
    <property type="entry name" value="FYVE/PHD zinc finger"/>
    <property type="match status" value="1"/>
</dbReference>